<feature type="domain" description="4'-phosphopantetheinyl transferase" evidence="3">
    <location>
        <begin position="82"/>
        <end position="153"/>
    </location>
</feature>
<evidence type="ECO:0000313" key="4">
    <source>
        <dbReference type="EMBL" id="AXI77289.1"/>
    </source>
</evidence>
<dbReference type="InterPro" id="IPR037143">
    <property type="entry name" value="4-PPantetheinyl_Trfase_dom_sf"/>
</dbReference>
<evidence type="ECO:0000259" key="3">
    <source>
        <dbReference type="Pfam" id="PF01648"/>
    </source>
</evidence>
<dbReference type="GO" id="GO:0008897">
    <property type="term" value="F:holo-[acyl-carrier-protein] synthase activity"/>
    <property type="evidence" value="ECO:0007669"/>
    <property type="project" value="InterPro"/>
</dbReference>
<evidence type="ECO:0000256" key="1">
    <source>
        <dbReference type="ARBA" id="ARBA00010990"/>
    </source>
</evidence>
<keyword evidence="2" id="KW-0808">Transferase</keyword>
<proteinExistence type="inferred from homology"/>
<dbReference type="GO" id="GO:0005829">
    <property type="term" value="C:cytosol"/>
    <property type="evidence" value="ECO:0007669"/>
    <property type="project" value="TreeGrafter"/>
</dbReference>
<comment type="similarity">
    <text evidence="1">Belongs to the P-Pant transferase superfamily. Gsp/Sfp/HetI/AcpT family.</text>
</comment>
<dbReference type="PANTHER" id="PTHR12215">
    <property type="entry name" value="PHOSPHOPANTETHEINE TRANSFERASE"/>
    <property type="match status" value="1"/>
</dbReference>
<dbReference type="Gene3D" id="3.90.470.20">
    <property type="entry name" value="4'-phosphopantetheinyl transferase domain"/>
    <property type="match status" value="1"/>
</dbReference>
<protein>
    <recommendedName>
        <fullName evidence="3">4'-phosphopantetheinyl transferase domain-containing protein</fullName>
    </recommendedName>
</protein>
<dbReference type="Pfam" id="PF01648">
    <property type="entry name" value="ACPS"/>
    <property type="match status" value="1"/>
</dbReference>
<evidence type="ECO:0000256" key="2">
    <source>
        <dbReference type="ARBA" id="ARBA00022679"/>
    </source>
</evidence>
<evidence type="ECO:0000313" key="5">
    <source>
        <dbReference type="Proteomes" id="UP000249340"/>
    </source>
</evidence>
<dbReference type="Proteomes" id="UP000249340">
    <property type="component" value="Chromosome"/>
</dbReference>
<accession>A0A345SU84</accession>
<dbReference type="GO" id="GO:0000287">
    <property type="term" value="F:magnesium ion binding"/>
    <property type="evidence" value="ECO:0007669"/>
    <property type="project" value="InterPro"/>
</dbReference>
<dbReference type="AlphaFoldDB" id="A0A345SU84"/>
<dbReference type="GO" id="GO:0019878">
    <property type="term" value="P:lysine biosynthetic process via aminoadipic acid"/>
    <property type="evidence" value="ECO:0007669"/>
    <property type="project" value="TreeGrafter"/>
</dbReference>
<dbReference type="SUPFAM" id="SSF56214">
    <property type="entry name" value="4'-phosphopantetheinyl transferase"/>
    <property type="match status" value="2"/>
</dbReference>
<dbReference type="PANTHER" id="PTHR12215:SF10">
    <property type="entry name" value="L-AMINOADIPATE-SEMIALDEHYDE DEHYDROGENASE-PHOSPHOPANTETHEINYL TRANSFERASE"/>
    <property type="match status" value="1"/>
</dbReference>
<dbReference type="EMBL" id="CP031264">
    <property type="protein sequence ID" value="AXI77289.1"/>
    <property type="molecule type" value="Genomic_DNA"/>
</dbReference>
<reference evidence="5" key="1">
    <citation type="submission" date="2018-07" db="EMBL/GenBank/DDBJ databases">
        <title>Streptacidiphilus bronchialis DSM 106435 chromosome.</title>
        <authorList>
            <person name="Batra D."/>
            <person name="Gulvik C.A."/>
        </authorList>
    </citation>
    <scope>NUCLEOTIDE SEQUENCE [LARGE SCALE GENOMIC DNA]</scope>
    <source>
        <strain evidence="5">DSM 106435</strain>
    </source>
</reference>
<organism evidence="4 5">
    <name type="scientific">Peterkaempfera bronchialis</name>
    <dbReference type="NCBI Taxonomy" id="2126346"/>
    <lineage>
        <taxon>Bacteria</taxon>
        <taxon>Bacillati</taxon>
        <taxon>Actinomycetota</taxon>
        <taxon>Actinomycetes</taxon>
        <taxon>Kitasatosporales</taxon>
        <taxon>Streptomycetaceae</taxon>
        <taxon>Peterkaempfera</taxon>
    </lineage>
</organism>
<name>A0A345SU84_9ACTN</name>
<dbReference type="OrthoDB" id="190168at2"/>
<sequence>MLSAPERARLARMPAAAQSSYATAHALLRLVLAPVLRVAPERVGIGRDSAGRPLVEGAPWLHISLSHTAGAVLAGFSTTGPFGVDIERVRPLRMPGMLAERVLDPADLARWAGAGQGGTAGAAGAARSQAALLRRWTCKEAVLKACGTGLPGGVSRVVAWPDPHHWSVPGVPGLRAGSLWRTAEPQVGAGHVAAVAVPAGSAGSAGSAEFAVITGGRSDQALLEGQCHSQGAVGGVELGEQVGDVPLDPVFGDGESAGDLLVAEALRQQREDLLLAGGERDLAG</sequence>
<dbReference type="InterPro" id="IPR008278">
    <property type="entry name" value="4-PPantetheinyl_Trfase_dom"/>
</dbReference>
<dbReference type="InterPro" id="IPR050559">
    <property type="entry name" value="P-Pant_transferase_sf"/>
</dbReference>
<dbReference type="KEGG" id="stri:C7M71_007375"/>
<keyword evidence="5" id="KW-1185">Reference proteome</keyword>
<gene>
    <name evidence="4" type="ORF">C7M71_007375</name>
</gene>